<name>A0ABS3CI70_9BACT</name>
<accession>A0ABS3CI70</accession>
<evidence type="ECO:0000313" key="2">
    <source>
        <dbReference type="Proteomes" id="UP000664480"/>
    </source>
</evidence>
<sequence length="340" mass="38971">MNLNFNPFGENEEFSQSNGVVHHEIDLSQSISLPARKPFIEANTMEVKLQHLSNDCIIPVFAKDNERTISHQEFIDSSLDACLSVIPGINIELPEIRVSHQIKGRTPDAIHKPASQLLDNEKTIYYERMAFIARIPEITEKIGGNTVSLAIGGVRSYNLENLYQKKSMEKFKFFIGFQNLVCCNLCVSTDGYQEQMKASSLEQLSGYIMSVIQNYKVDKHILQMKELSEYSLTEQQFAQLVGRCRLYQHLSKDAKKSIPELHFTDGQINLVAKDFYQDESFSRDDRGDINLWNVYNLFTQANKSSYIDTFLDRSLNALEFTTGIQNALKNEENGYEWFLS</sequence>
<protein>
    <submittedName>
        <fullName evidence="1">DUF3871 family protein</fullName>
    </submittedName>
</protein>
<evidence type="ECO:0000313" key="1">
    <source>
        <dbReference type="EMBL" id="MBN7816793.1"/>
    </source>
</evidence>
<dbReference type="EMBL" id="JAFKCU010000003">
    <property type="protein sequence ID" value="MBN7816793.1"/>
    <property type="molecule type" value="Genomic_DNA"/>
</dbReference>
<comment type="caution">
    <text evidence="1">The sequence shown here is derived from an EMBL/GenBank/DDBJ whole genome shotgun (WGS) entry which is preliminary data.</text>
</comment>
<dbReference type="Pfam" id="PF12987">
    <property type="entry name" value="DUF3871"/>
    <property type="match status" value="1"/>
</dbReference>
<dbReference type="Proteomes" id="UP000664480">
    <property type="component" value="Unassembled WGS sequence"/>
</dbReference>
<organism evidence="1 2">
    <name type="scientific">Algoriphagus pacificus</name>
    <dbReference type="NCBI Taxonomy" id="2811234"/>
    <lineage>
        <taxon>Bacteria</taxon>
        <taxon>Pseudomonadati</taxon>
        <taxon>Bacteroidota</taxon>
        <taxon>Cytophagia</taxon>
        <taxon>Cytophagales</taxon>
        <taxon>Cyclobacteriaceae</taxon>
        <taxon>Algoriphagus</taxon>
    </lineage>
</organism>
<reference evidence="1 2" key="1">
    <citation type="submission" date="2021-03" db="EMBL/GenBank/DDBJ databases">
        <title>novel species isolated from a fishpond in China.</title>
        <authorList>
            <person name="Lu H."/>
            <person name="Cai Z."/>
        </authorList>
    </citation>
    <scope>NUCLEOTIDE SEQUENCE [LARGE SCALE GENOMIC DNA]</scope>
    <source>
        <strain evidence="1 2">YJ13C</strain>
    </source>
</reference>
<gene>
    <name evidence="1" type="ORF">J0A69_15195</name>
</gene>
<dbReference type="InterPro" id="IPR024353">
    <property type="entry name" value="DUF3871"/>
</dbReference>
<proteinExistence type="predicted"/>
<dbReference type="RefSeq" id="WP_206587457.1">
    <property type="nucleotide sequence ID" value="NZ_JAFKCU010000003.1"/>
</dbReference>
<keyword evidence="2" id="KW-1185">Reference proteome</keyword>